<accession>A0A918SVV3</accession>
<keyword evidence="1" id="KW-0732">Signal</keyword>
<evidence type="ECO:0000313" key="3">
    <source>
        <dbReference type="Proteomes" id="UP000646426"/>
    </source>
</evidence>
<feature type="chain" id="PRO_5037617371" description="Thioredoxin domain-containing protein" evidence="1">
    <location>
        <begin position="32"/>
        <end position="207"/>
    </location>
</feature>
<keyword evidence="3" id="KW-1185">Reference proteome</keyword>
<organism evidence="2 3">
    <name type="scientific">Cognatilysobacter bugurensis</name>
    <dbReference type="NCBI Taxonomy" id="543356"/>
    <lineage>
        <taxon>Bacteria</taxon>
        <taxon>Pseudomonadati</taxon>
        <taxon>Pseudomonadota</taxon>
        <taxon>Gammaproteobacteria</taxon>
        <taxon>Lysobacterales</taxon>
        <taxon>Lysobacteraceae</taxon>
        <taxon>Cognatilysobacter</taxon>
    </lineage>
</organism>
<proteinExistence type="predicted"/>
<evidence type="ECO:0000256" key="1">
    <source>
        <dbReference type="SAM" id="SignalP"/>
    </source>
</evidence>
<dbReference type="EMBL" id="BMYD01000001">
    <property type="protein sequence ID" value="GHA73974.1"/>
    <property type="molecule type" value="Genomic_DNA"/>
</dbReference>
<name>A0A918SVV3_9GAMM</name>
<evidence type="ECO:0000313" key="2">
    <source>
        <dbReference type="EMBL" id="GHA73974.1"/>
    </source>
</evidence>
<feature type="signal peptide" evidence="1">
    <location>
        <begin position="1"/>
        <end position="31"/>
    </location>
</feature>
<gene>
    <name evidence="2" type="ORF">GCM10007067_08590</name>
</gene>
<dbReference type="Proteomes" id="UP000646426">
    <property type="component" value="Unassembled WGS sequence"/>
</dbReference>
<reference evidence="2" key="1">
    <citation type="journal article" date="2014" name="Int. J. Syst. Evol. Microbiol.">
        <title>Complete genome sequence of Corynebacterium casei LMG S-19264T (=DSM 44701T), isolated from a smear-ripened cheese.</title>
        <authorList>
            <consortium name="US DOE Joint Genome Institute (JGI-PGF)"/>
            <person name="Walter F."/>
            <person name="Albersmeier A."/>
            <person name="Kalinowski J."/>
            <person name="Ruckert C."/>
        </authorList>
    </citation>
    <scope>NUCLEOTIDE SEQUENCE</scope>
    <source>
        <strain evidence="2">KCTC 23077</strain>
    </source>
</reference>
<evidence type="ECO:0008006" key="4">
    <source>
        <dbReference type="Google" id="ProtNLM"/>
    </source>
</evidence>
<comment type="caution">
    <text evidence="2">The sequence shown here is derived from an EMBL/GenBank/DDBJ whole genome shotgun (WGS) entry which is preliminary data.</text>
</comment>
<reference evidence="2" key="2">
    <citation type="submission" date="2020-09" db="EMBL/GenBank/DDBJ databases">
        <authorList>
            <person name="Sun Q."/>
            <person name="Kim S."/>
        </authorList>
    </citation>
    <scope>NUCLEOTIDE SEQUENCE</scope>
    <source>
        <strain evidence="2">KCTC 23077</strain>
    </source>
</reference>
<sequence length="207" mass="21481">MSSKTQTTVAPARGMRAAACALALAGLTAFAAPAFSAGSRAPVVATGQAGASGASIPPSLAKFDAASLTGQRVDASALVGQPTVLIVTPTRDAAESTRAWAEALRGRLSTKQVRVRDLIAIDLPFFMSRDDALSRARDKIPAKYHDMTWLSVDTTVESAFNIPRDAGQATVLVLDSQGDVRARASGNPSQAEVQKIVNTAQSLTSSN</sequence>
<dbReference type="AlphaFoldDB" id="A0A918SVV3"/>
<protein>
    <recommendedName>
        <fullName evidence="4">Thioredoxin domain-containing protein</fullName>
    </recommendedName>
</protein>